<sequence>MGGGLTKGLAATALLWASGAAAEVPAPLSTYMLMTGGGPVARAVMAAGDACPVLTLDGRQMAMAVRAEPADLPLRPTRSMAENSKPSRFPVRVCEAAVPATARAVRIGTRALPVPRRTARRIVVIGNTGCRIKASDNAYQACNDPRAWPFARIAAQAAAWKPDLVVHVGDYLYRENPCAGHAGCTDTPWGYGWDAWDADFFTPAAPLLEAAPWLMIRGNHESCLRAGQGWWRLLAAQPLEAGRDCNDAASDARGDDSPPFAVPLGGGAQIIAMDLAIMGEDEIPPGDPRYTQIRSIQRAIAAMAKGHSFTFAADHYPLLGLNASDKKGTLRIKPGYEAVRSTFGIDDPTLRLPGIDALLAGHVHAWQQDDYGPGHPGQWISGMAGTQEDVTPIPAGRALDQEPAPGAKLLRFDSWTGGFGFMTLERTGRRRWRVELHALEGGVIRRCTIVGRRSACPR</sequence>
<evidence type="ECO:0000313" key="4">
    <source>
        <dbReference type="Proteomes" id="UP000033874"/>
    </source>
</evidence>
<evidence type="ECO:0000259" key="2">
    <source>
        <dbReference type="Pfam" id="PF00149"/>
    </source>
</evidence>
<name>A0A0M3AXI6_9SPHN</name>
<comment type="caution">
    <text evidence="3">The sequence shown here is derived from an EMBL/GenBank/DDBJ whole genome shotgun (WGS) entry which is preliminary data.</text>
</comment>
<dbReference type="InterPro" id="IPR029052">
    <property type="entry name" value="Metallo-depent_PP-like"/>
</dbReference>
<organism evidence="3 4">
    <name type="scientific">Sphingobium chungbukense</name>
    <dbReference type="NCBI Taxonomy" id="56193"/>
    <lineage>
        <taxon>Bacteria</taxon>
        <taxon>Pseudomonadati</taxon>
        <taxon>Pseudomonadota</taxon>
        <taxon>Alphaproteobacteria</taxon>
        <taxon>Sphingomonadales</taxon>
        <taxon>Sphingomonadaceae</taxon>
        <taxon>Sphingobium</taxon>
    </lineage>
</organism>
<evidence type="ECO:0000256" key="1">
    <source>
        <dbReference type="SAM" id="SignalP"/>
    </source>
</evidence>
<accession>A0A0M3AXI6</accession>
<feature type="signal peptide" evidence="1">
    <location>
        <begin position="1"/>
        <end position="22"/>
    </location>
</feature>
<gene>
    <name evidence="3" type="ORF">YP76_00955</name>
</gene>
<keyword evidence="4" id="KW-1185">Reference proteome</keyword>
<dbReference type="AlphaFoldDB" id="A0A0M3AXI6"/>
<feature type="chain" id="PRO_5005650845" evidence="1">
    <location>
        <begin position="23"/>
        <end position="458"/>
    </location>
</feature>
<proteinExistence type="predicted"/>
<dbReference type="Proteomes" id="UP000033874">
    <property type="component" value="Unassembled WGS sequence"/>
</dbReference>
<dbReference type="EMBL" id="LBIC01000001">
    <property type="protein sequence ID" value="KKW93304.1"/>
    <property type="molecule type" value="Genomic_DNA"/>
</dbReference>
<protein>
    <submittedName>
        <fullName evidence="3">Metallophosphoesterase</fullName>
    </submittedName>
</protein>
<dbReference type="Pfam" id="PF00149">
    <property type="entry name" value="Metallophos"/>
    <property type="match status" value="1"/>
</dbReference>
<dbReference type="RefSeq" id="WP_046761751.1">
    <property type="nucleotide sequence ID" value="NZ_LBIC01000001.1"/>
</dbReference>
<feature type="domain" description="Calcineurin-like phosphoesterase" evidence="2">
    <location>
        <begin position="150"/>
        <end position="365"/>
    </location>
</feature>
<keyword evidence="1" id="KW-0732">Signal</keyword>
<evidence type="ECO:0000313" key="3">
    <source>
        <dbReference type="EMBL" id="KKW93304.1"/>
    </source>
</evidence>
<dbReference type="SUPFAM" id="SSF56300">
    <property type="entry name" value="Metallo-dependent phosphatases"/>
    <property type="match status" value="1"/>
</dbReference>
<dbReference type="InterPro" id="IPR004843">
    <property type="entry name" value="Calcineurin-like_PHP"/>
</dbReference>
<dbReference type="PATRIC" id="fig|56193.3.peg.194"/>
<dbReference type="STRING" id="56193.YP76_00955"/>
<reference evidence="3 4" key="1">
    <citation type="submission" date="2015-04" db="EMBL/GenBank/DDBJ databases">
        <title>Genome sequence of aromatic hydrocarbons-degrading Sphingobium chungbukense DJ77.</title>
        <authorList>
            <person name="Kim Y.-C."/>
            <person name="Chae J.-C."/>
        </authorList>
    </citation>
    <scope>NUCLEOTIDE SEQUENCE [LARGE SCALE GENOMIC DNA]</scope>
    <source>
        <strain evidence="3 4">DJ77</strain>
    </source>
</reference>
<dbReference type="GO" id="GO:0016787">
    <property type="term" value="F:hydrolase activity"/>
    <property type="evidence" value="ECO:0007669"/>
    <property type="project" value="InterPro"/>
</dbReference>
<dbReference type="Gene3D" id="3.60.21.10">
    <property type="match status" value="1"/>
</dbReference>